<dbReference type="EMBL" id="JAPNKA010000001">
    <property type="protein sequence ID" value="MCY1083264.1"/>
    <property type="molecule type" value="Genomic_DNA"/>
</dbReference>
<dbReference type="SUPFAM" id="SSF50494">
    <property type="entry name" value="Trypsin-like serine proteases"/>
    <property type="match status" value="1"/>
</dbReference>
<dbReference type="Proteomes" id="UP001207654">
    <property type="component" value="Unassembled WGS sequence"/>
</dbReference>
<feature type="signal peptide" evidence="1">
    <location>
        <begin position="1"/>
        <end position="22"/>
    </location>
</feature>
<name>A0ABT4ANJ5_9BACT</name>
<evidence type="ECO:0000313" key="3">
    <source>
        <dbReference type="Proteomes" id="UP001207654"/>
    </source>
</evidence>
<accession>A0ABT4ANJ5</accession>
<keyword evidence="3" id="KW-1185">Reference proteome</keyword>
<organism evidence="2 3">
    <name type="scientific">Archangium lansingense</name>
    <dbReference type="NCBI Taxonomy" id="2995310"/>
    <lineage>
        <taxon>Bacteria</taxon>
        <taxon>Pseudomonadati</taxon>
        <taxon>Myxococcota</taxon>
        <taxon>Myxococcia</taxon>
        <taxon>Myxococcales</taxon>
        <taxon>Cystobacterineae</taxon>
        <taxon>Archangiaceae</taxon>
        <taxon>Archangium</taxon>
    </lineage>
</organism>
<comment type="caution">
    <text evidence="2">The sequence shown here is derived from an EMBL/GenBank/DDBJ whole genome shotgun (WGS) entry which is preliminary data.</text>
</comment>
<dbReference type="InterPro" id="IPR043504">
    <property type="entry name" value="Peptidase_S1_PA_chymotrypsin"/>
</dbReference>
<evidence type="ECO:0000313" key="2">
    <source>
        <dbReference type="EMBL" id="MCY1083264.1"/>
    </source>
</evidence>
<keyword evidence="1" id="KW-0732">Signal</keyword>
<proteinExistence type="predicted"/>
<dbReference type="InterPro" id="IPR009003">
    <property type="entry name" value="Peptidase_S1_PA"/>
</dbReference>
<dbReference type="Gene3D" id="2.40.10.10">
    <property type="entry name" value="Trypsin-like serine proteases"/>
    <property type="match status" value="1"/>
</dbReference>
<evidence type="ECO:0000256" key="1">
    <source>
        <dbReference type="SAM" id="SignalP"/>
    </source>
</evidence>
<gene>
    <name evidence="2" type="ORF">OV287_53400</name>
</gene>
<protein>
    <submittedName>
        <fullName evidence="2">Uncharacterized protein</fullName>
    </submittedName>
</protein>
<feature type="chain" id="PRO_5046664117" evidence="1">
    <location>
        <begin position="23"/>
        <end position="193"/>
    </location>
</feature>
<dbReference type="RefSeq" id="WP_267541800.1">
    <property type="nucleotide sequence ID" value="NZ_JAPNKA010000001.1"/>
</dbReference>
<sequence>MSGLRYWKLFLLLSALPLVFHAACSASTPTLGEPWDEFPASEELLPQGVLLTGPGPTDVENKFLPAVMVTAAMTDSTGRRVMKPCSGVLIHPRLVITAGHCICLSRRPTPQELLPARGKPQEKSRAVARDRELVGVTLTEIIDKDSQCASEPLVTAVQYGRSPKGTLRTQTLEYLGRATRNGVSEPLARPPER</sequence>
<reference evidence="2 3" key="1">
    <citation type="submission" date="2022-11" db="EMBL/GenBank/DDBJ databases">
        <title>Minimal conservation of predation-associated metabolite biosynthetic gene clusters underscores biosynthetic potential of Myxococcota including descriptions for ten novel species: Archangium lansinium sp. nov., Myxococcus landrumus sp. nov., Nannocystis bai.</title>
        <authorList>
            <person name="Ahearne A."/>
            <person name="Stevens C."/>
            <person name="Phillips K."/>
        </authorList>
    </citation>
    <scope>NUCLEOTIDE SEQUENCE [LARGE SCALE GENOMIC DNA]</scope>
    <source>
        <strain evidence="2 3">MIWBW</strain>
    </source>
</reference>